<reference evidence="1 2" key="1">
    <citation type="submission" date="2015-11" db="EMBL/GenBank/DDBJ databases">
        <title>Ensifer anhuiense sp. nov., an effective nitrogen fixation bacterium with Glycine soja.</title>
        <authorList>
            <person name="Yan H."/>
            <person name="Chen W."/>
        </authorList>
    </citation>
    <scope>NUCLEOTIDE SEQUENCE [LARGE SCALE GENOMIC DNA]</scope>
    <source>
        <strain evidence="1 2">LMG 7837</strain>
    </source>
</reference>
<dbReference type="AlphaFoldDB" id="A0A178YD56"/>
<proteinExistence type="predicted"/>
<organism evidence="1 2">
    <name type="scientific">Sinorhizobium saheli</name>
    <dbReference type="NCBI Taxonomy" id="36856"/>
    <lineage>
        <taxon>Bacteria</taxon>
        <taxon>Pseudomonadati</taxon>
        <taxon>Pseudomonadota</taxon>
        <taxon>Alphaproteobacteria</taxon>
        <taxon>Hyphomicrobiales</taxon>
        <taxon>Rhizobiaceae</taxon>
        <taxon>Sinorhizobium/Ensifer group</taxon>
        <taxon>Sinorhizobium</taxon>
    </lineage>
</organism>
<protein>
    <submittedName>
        <fullName evidence="1">Uncharacterized protein</fullName>
    </submittedName>
</protein>
<name>A0A178YD56_SINSA</name>
<accession>A0A178YD56</accession>
<evidence type="ECO:0000313" key="1">
    <source>
        <dbReference type="EMBL" id="OAP45424.1"/>
    </source>
</evidence>
<dbReference type="EMBL" id="LNQB01000072">
    <property type="protein sequence ID" value="OAP45424.1"/>
    <property type="molecule type" value="Genomic_DNA"/>
</dbReference>
<sequence>MAGSGDRDRRGASKFCRKWPFSLTSRWTIIATVRAAARRWPGHFRLIKNKAVPLSIANGLVPTFHA</sequence>
<dbReference type="Proteomes" id="UP000078507">
    <property type="component" value="Unassembled WGS sequence"/>
</dbReference>
<comment type="caution">
    <text evidence="1">The sequence shown here is derived from an EMBL/GenBank/DDBJ whole genome shotgun (WGS) entry which is preliminary data.</text>
</comment>
<keyword evidence="2" id="KW-1185">Reference proteome</keyword>
<gene>
    <name evidence="1" type="ORF">ATB98_26470</name>
</gene>
<evidence type="ECO:0000313" key="2">
    <source>
        <dbReference type="Proteomes" id="UP000078507"/>
    </source>
</evidence>